<evidence type="ECO:0000313" key="2">
    <source>
        <dbReference type="EMBL" id="SPM32282.1"/>
    </source>
</evidence>
<reference evidence="2 3" key="1">
    <citation type="submission" date="2017-01" db="EMBL/GenBank/DDBJ databases">
        <authorList>
            <consortium name="Urmite Genomes"/>
        </authorList>
    </citation>
    <scope>NUCLEOTIDE SEQUENCE [LARGE SCALE GENOMIC DNA]</scope>
    <source>
        <strain evidence="2 3">AB57</strain>
    </source>
</reference>
<organism evidence="2 3">
    <name type="scientific">Mycobacterium rhizamassiliense</name>
    <dbReference type="NCBI Taxonomy" id="1841860"/>
    <lineage>
        <taxon>Bacteria</taxon>
        <taxon>Bacillati</taxon>
        <taxon>Actinomycetota</taxon>
        <taxon>Actinomycetes</taxon>
        <taxon>Mycobacteriales</taxon>
        <taxon>Mycobacteriaceae</taxon>
        <taxon>Mycobacterium</taxon>
    </lineage>
</organism>
<feature type="compositionally biased region" description="Basic and acidic residues" evidence="1">
    <location>
        <begin position="54"/>
        <end position="66"/>
    </location>
</feature>
<keyword evidence="3" id="KW-1185">Reference proteome</keyword>
<proteinExistence type="predicted"/>
<name>A0A2U3NL77_9MYCO</name>
<accession>A0A2U3NL77</accession>
<gene>
    <name evidence="2" type="ORF">MRAB57_79</name>
</gene>
<dbReference type="Proteomes" id="UP000240988">
    <property type="component" value="Unassembled WGS sequence"/>
</dbReference>
<dbReference type="AlphaFoldDB" id="A0A2U3NL77"/>
<protein>
    <submittedName>
        <fullName evidence="2">Mycobacterium rhizamassiliense ORFan</fullName>
    </submittedName>
</protein>
<feature type="region of interest" description="Disordered" evidence="1">
    <location>
        <begin position="39"/>
        <end position="66"/>
    </location>
</feature>
<evidence type="ECO:0000256" key="1">
    <source>
        <dbReference type="SAM" id="MobiDB-lite"/>
    </source>
</evidence>
<sequence>MMSRAASVVDNRLLIRAFSRVSRAISACSAVSLPTLSPGRLPASTPASRCLRHSQIDDEYKPSRRK</sequence>
<evidence type="ECO:0000313" key="3">
    <source>
        <dbReference type="Proteomes" id="UP000240988"/>
    </source>
</evidence>
<dbReference type="EMBL" id="FUFA01000001">
    <property type="protein sequence ID" value="SPM32282.1"/>
    <property type="molecule type" value="Genomic_DNA"/>
</dbReference>